<comment type="caution">
    <text evidence="1">The sequence shown here is derived from an EMBL/GenBank/DDBJ whole genome shotgun (WGS) entry which is preliminary data.</text>
</comment>
<keyword evidence="2" id="KW-1185">Reference proteome</keyword>
<reference evidence="1 2" key="1">
    <citation type="submission" date="2023-01" db="EMBL/GenBank/DDBJ databases">
        <title>Genomes from the Australian National Cyanobacteria Reference Collection.</title>
        <authorList>
            <person name="Willis A."/>
            <person name="Lee E.M.F."/>
        </authorList>
    </citation>
    <scope>NUCLEOTIDE SEQUENCE [LARGE SCALE GENOMIC DNA]</scope>
    <source>
        <strain evidence="1 2">CS-1033</strain>
    </source>
</reference>
<proteinExistence type="predicted"/>
<dbReference type="Proteomes" id="UP001212499">
    <property type="component" value="Unassembled WGS sequence"/>
</dbReference>
<organism evidence="1 2">
    <name type="scientific">Anabaenopsis arnoldii</name>
    <dbReference type="NCBI Taxonomy" id="2152938"/>
    <lineage>
        <taxon>Bacteria</taxon>
        <taxon>Bacillati</taxon>
        <taxon>Cyanobacteriota</taxon>
        <taxon>Cyanophyceae</taxon>
        <taxon>Nostocales</taxon>
        <taxon>Nodulariaceae</taxon>
        <taxon>Anabaenopsis</taxon>
    </lineage>
</organism>
<gene>
    <name evidence="1" type="ORF">PN457_13345</name>
</gene>
<evidence type="ECO:0000313" key="2">
    <source>
        <dbReference type="Proteomes" id="UP001212499"/>
    </source>
</evidence>
<evidence type="ECO:0000313" key="1">
    <source>
        <dbReference type="EMBL" id="MDB9540626.1"/>
    </source>
</evidence>
<protein>
    <submittedName>
        <fullName evidence="1">Uncharacterized protein</fullName>
    </submittedName>
</protein>
<accession>A0ABT5ATI4</accession>
<name>A0ABT5ATI4_9CYAN</name>
<dbReference type="EMBL" id="JAQMUH010000148">
    <property type="protein sequence ID" value="MDB9540626.1"/>
    <property type="molecule type" value="Genomic_DNA"/>
</dbReference>
<sequence length="59" mass="6581">MTAIKIPSDLHPQAEKTHRTLVAFMANATRSRSVKLLHRSELVSPPKKALMNSIIIDIC</sequence>
<dbReference type="RefSeq" id="WP_271733877.1">
    <property type="nucleotide sequence ID" value="NZ_JANQDP010000155.1"/>
</dbReference>